<evidence type="ECO:0000256" key="5">
    <source>
        <dbReference type="ARBA" id="ARBA00022723"/>
    </source>
</evidence>
<dbReference type="OrthoDB" id="9809668at2"/>
<evidence type="ECO:0000256" key="1">
    <source>
        <dbReference type="ARBA" id="ARBA00001946"/>
    </source>
</evidence>
<name>A0A4Q0VND0_9BACI</name>
<evidence type="ECO:0000256" key="2">
    <source>
        <dbReference type="ARBA" id="ARBA00022649"/>
    </source>
</evidence>
<dbReference type="RefSeq" id="WP_129080549.1">
    <property type="nucleotide sequence ID" value="NZ_QOUX01000047.1"/>
</dbReference>
<dbReference type="PANTHER" id="PTHR33571:SF12">
    <property type="entry name" value="BSL3053 PROTEIN"/>
    <property type="match status" value="1"/>
</dbReference>
<evidence type="ECO:0000256" key="6">
    <source>
        <dbReference type="ARBA" id="ARBA00022741"/>
    </source>
</evidence>
<dbReference type="Gene3D" id="3.30.460.10">
    <property type="entry name" value="Beta Polymerase, domain 2"/>
    <property type="match status" value="1"/>
</dbReference>
<evidence type="ECO:0000313" key="12">
    <source>
        <dbReference type="Proteomes" id="UP000290649"/>
    </source>
</evidence>
<evidence type="ECO:0000256" key="3">
    <source>
        <dbReference type="ARBA" id="ARBA00022679"/>
    </source>
</evidence>
<evidence type="ECO:0000256" key="8">
    <source>
        <dbReference type="ARBA" id="ARBA00022842"/>
    </source>
</evidence>
<reference evidence="11 12" key="1">
    <citation type="journal article" date="2019" name="Int. J. Syst. Evol. Microbiol.">
        <title>Anaerobacillus alkaliphilus sp. nov., a novel alkaliphilic and moderately halophilic bacterium.</title>
        <authorList>
            <person name="Borsodi A.K."/>
            <person name="Aszalos J.M."/>
            <person name="Bihari P."/>
            <person name="Nagy I."/>
            <person name="Schumann P."/>
            <person name="Sproer C."/>
            <person name="Kovacs A.L."/>
            <person name="Boka K."/>
            <person name="Dobosy P."/>
            <person name="Ovari M."/>
            <person name="Szili-Kovacs T."/>
            <person name="Toth E."/>
        </authorList>
    </citation>
    <scope>NUCLEOTIDE SEQUENCE [LARGE SCALE GENOMIC DNA]</scope>
    <source>
        <strain evidence="11 12">B16-10</strain>
    </source>
</reference>
<protein>
    <submittedName>
        <fullName evidence="11">Nucleotidyltransferase</fullName>
    </submittedName>
</protein>
<evidence type="ECO:0000256" key="7">
    <source>
        <dbReference type="ARBA" id="ARBA00022840"/>
    </source>
</evidence>
<accession>A0A4Q0VND0</accession>
<comment type="similarity">
    <text evidence="9">Belongs to the MntA antitoxin family.</text>
</comment>
<proteinExistence type="inferred from homology"/>
<keyword evidence="5" id="KW-0479">Metal-binding</keyword>
<comment type="caution">
    <text evidence="11">The sequence shown here is derived from an EMBL/GenBank/DDBJ whole genome shotgun (WGS) entry which is preliminary data.</text>
</comment>
<keyword evidence="2" id="KW-1277">Toxin-antitoxin system</keyword>
<dbReference type="GO" id="GO:0016779">
    <property type="term" value="F:nucleotidyltransferase activity"/>
    <property type="evidence" value="ECO:0007669"/>
    <property type="project" value="UniProtKB-KW"/>
</dbReference>
<keyword evidence="3 11" id="KW-0808">Transferase</keyword>
<feature type="domain" description="Polymerase nucleotidyl transferase" evidence="10">
    <location>
        <begin position="13"/>
        <end position="95"/>
    </location>
</feature>
<dbReference type="Proteomes" id="UP000290649">
    <property type="component" value="Unassembled WGS sequence"/>
</dbReference>
<dbReference type="GO" id="GO:0005524">
    <property type="term" value="F:ATP binding"/>
    <property type="evidence" value="ECO:0007669"/>
    <property type="project" value="UniProtKB-KW"/>
</dbReference>
<dbReference type="GO" id="GO:0046872">
    <property type="term" value="F:metal ion binding"/>
    <property type="evidence" value="ECO:0007669"/>
    <property type="project" value="UniProtKB-KW"/>
</dbReference>
<dbReference type="PANTHER" id="PTHR33571">
    <property type="entry name" value="SSL8005 PROTEIN"/>
    <property type="match status" value="1"/>
</dbReference>
<keyword evidence="4" id="KW-0548">Nucleotidyltransferase</keyword>
<comment type="cofactor">
    <cofactor evidence="1">
        <name>Mg(2+)</name>
        <dbReference type="ChEBI" id="CHEBI:18420"/>
    </cofactor>
</comment>
<keyword evidence="7" id="KW-0067">ATP-binding</keyword>
<evidence type="ECO:0000313" key="11">
    <source>
        <dbReference type="EMBL" id="RXI96574.1"/>
    </source>
</evidence>
<evidence type="ECO:0000259" key="10">
    <source>
        <dbReference type="Pfam" id="PF01909"/>
    </source>
</evidence>
<dbReference type="InterPro" id="IPR052038">
    <property type="entry name" value="Type-VII_TA_antitoxin"/>
</dbReference>
<evidence type="ECO:0000256" key="9">
    <source>
        <dbReference type="ARBA" id="ARBA00038276"/>
    </source>
</evidence>
<dbReference type="InterPro" id="IPR043519">
    <property type="entry name" value="NT_sf"/>
</dbReference>
<dbReference type="AlphaFoldDB" id="A0A4Q0VND0"/>
<evidence type="ECO:0000256" key="4">
    <source>
        <dbReference type="ARBA" id="ARBA00022695"/>
    </source>
</evidence>
<keyword evidence="6" id="KW-0547">Nucleotide-binding</keyword>
<dbReference type="InterPro" id="IPR002934">
    <property type="entry name" value="Polymerase_NTP_transf_dom"/>
</dbReference>
<keyword evidence="12" id="KW-1185">Reference proteome</keyword>
<gene>
    <name evidence="11" type="ORF">DS745_22995</name>
</gene>
<dbReference type="EMBL" id="QOUX01000047">
    <property type="protein sequence ID" value="RXI96574.1"/>
    <property type="molecule type" value="Genomic_DNA"/>
</dbReference>
<dbReference type="SUPFAM" id="SSF81301">
    <property type="entry name" value="Nucleotidyltransferase"/>
    <property type="match status" value="1"/>
</dbReference>
<dbReference type="Pfam" id="PF01909">
    <property type="entry name" value="NTP_transf_2"/>
    <property type="match status" value="1"/>
</dbReference>
<dbReference type="CDD" id="cd05403">
    <property type="entry name" value="NT_KNTase_like"/>
    <property type="match status" value="1"/>
</dbReference>
<keyword evidence="8" id="KW-0460">Magnesium</keyword>
<organism evidence="11 12">
    <name type="scientific">Anaerobacillus alkaliphilus</name>
    <dbReference type="NCBI Taxonomy" id="1548597"/>
    <lineage>
        <taxon>Bacteria</taxon>
        <taxon>Bacillati</taxon>
        <taxon>Bacillota</taxon>
        <taxon>Bacilli</taxon>
        <taxon>Bacillales</taxon>
        <taxon>Bacillaceae</taxon>
        <taxon>Anaerobacillus</taxon>
    </lineage>
</organism>
<sequence>MTVRKDILNRRDEIIRIANENGIKNIRLFRSVARNQENENSDIDFLVEFEKDRSLFDLVRFKQLLQERLGKDIDVVTENSIHEEIRQQVLSEAIDI</sequence>